<dbReference type="Proteomes" id="UP000134313">
    <property type="component" value="Segment"/>
</dbReference>
<sequence length="349" mass="38263">MLQKDAKLIFISSVNSGEKTTSFLYDLKDAQEKVLNVVNYVCDEHMEDFSKQDSITACPCFKLYIPSYITINENIKQTSNLLLEDAFTTELMGSVPVACKSSPVINELAVARFDLYRMETASSSPTTKGVLYVYIDPAYSNNTHASGTGIVALAECQGQQKYVILGMEHFFLRSLTGAASFHIGSCALSLIRCVLVQHPWISEIRCSVEGNSNQDSGVAISTYISDNCPIPILFSHYKDKKGMRWPVYMLGSEKSLAFEFFICSLNSGTLGVSQTVVSNTIQLSYDPVSYLIEQIKNIKSVVQSSGSIAYSSKTSAMSDDVLIACVMALYSTRGDRGLFLDISHVTGSG</sequence>
<evidence type="ECO:0000313" key="3">
    <source>
        <dbReference type="EMBL" id="ADW24452.1"/>
    </source>
</evidence>
<protein>
    <submittedName>
        <fullName evidence="2">Cleavage/packaging protein</fullName>
    </submittedName>
</protein>
<evidence type="ECO:0000313" key="5">
    <source>
        <dbReference type="Proteomes" id="UP000164320"/>
    </source>
</evidence>
<name>E9M5L2_9GAMA</name>
<organism evidence="2 4">
    <name type="scientific">Cricetid gammaherpesvirus 2</name>
    <dbReference type="NCBI Taxonomy" id="1605972"/>
    <lineage>
        <taxon>Viruses</taxon>
        <taxon>Duplodnaviria</taxon>
        <taxon>Heunggongvirae</taxon>
        <taxon>Peploviricota</taxon>
        <taxon>Herviviricetes</taxon>
        <taxon>Herpesvirales</taxon>
        <taxon>Orthoherpesviridae</taxon>
        <taxon>Gammaherpesvirinae</taxon>
        <taxon>Rhadinovirus</taxon>
        <taxon>Rhadinovirus cricetidgamma2</taxon>
    </lineage>
</organism>
<dbReference type="OrthoDB" id="787at10239"/>
<reference evidence="4 5" key="1">
    <citation type="journal article" date="2011" name="J. Virol.">
        <title>Identification and sequencing of a novel rodent gammaherpesvirus that establishes acute and latent infection in laboratory mice.</title>
        <authorList>
            <person name="Loh J."/>
            <person name="Zhao G."/>
            <person name="Nelson C.A."/>
            <person name="Coder P."/>
            <person name="Droit L."/>
            <person name="Handley S.A."/>
            <person name="Johnson L.S."/>
            <person name="Vachharajani P."/>
            <person name="Guzman H."/>
            <person name="Tesh R.B."/>
            <person name="Wang D."/>
            <person name="Fremont D.H."/>
            <person name="Virgin H.W."/>
        </authorList>
    </citation>
    <scope>NUCLEOTIDE SEQUENCE [LARGE SCALE GENOMIC DNA]</scope>
</reference>
<feature type="domain" description="Probable DNA packing protein C-terminal" evidence="1">
    <location>
        <begin position="1"/>
        <end position="335"/>
    </location>
</feature>
<gene>
    <name evidence="3" type="ORF">RHVP-L.29b</name>
    <name evidence="2" type="ORF">RHVP.29b</name>
</gene>
<proteinExistence type="predicted"/>
<dbReference type="GO" id="GO:0051276">
    <property type="term" value="P:chromosome organization"/>
    <property type="evidence" value="ECO:0007669"/>
    <property type="project" value="InterPro"/>
</dbReference>
<dbReference type="Gene3D" id="3.30.420.320">
    <property type="match status" value="1"/>
</dbReference>
<keyword evidence="4" id="KW-1185">Reference proteome</keyword>
<evidence type="ECO:0000259" key="1">
    <source>
        <dbReference type="Pfam" id="PF02499"/>
    </source>
</evidence>
<dbReference type="RefSeq" id="YP_004207865.1">
    <property type="nucleotide sequence ID" value="NC_015049.1"/>
</dbReference>
<dbReference type="InterPro" id="IPR038435">
    <property type="entry name" value="DNA_pack_C_sf"/>
</dbReference>
<dbReference type="Pfam" id="PF02499">
    <property type="entry name" value="DNA_pack_C"/>
    <property type="match status" value="1"/>
</dbReference>
<accession>E9M5L2</accession>
<dbReference type="Proteomes" id="UP000164320">
    <property type="component" value="Genome"/>
</dbReference>
<evidence type="ECO:0000313" key="2">
    <source>
        <dbReference type="EMBL" id="ADW24370.1"/>
    </source>
</evidence>
<dbReference type="EMBL" id="HQ698924">
    <property type="protein sequence ID" value="ADW24452.1"/>
    <property type="molecule type" value="Genomic_DNA"/>
</dbReference>
<evidence type="ECO:0000313" key="4">
    <source>
        <dbReference type="Proteomes" id="UP000134313"/>
    </source>
</evidence>
<dbReference type="KEGG" id="vg:10192220"/>
<dbReference type="InterPro" id="IPR003498">
    <property type="entry name" value="DNA_pack_C"/>
</dbReference>
<dbReference type="GeneID" id="10192220"/>
<dbReference type="EMBL" id="HQ221963">
    <property type="protein sequence ID" value="ADW24370.1"/>
    <property type="molecule type" value="Genomic_DNA"/>
</dbReference>